<dbReference type="RefSeq" id="WP_013556888.1">
    <property type="nucleotide sequence ID" value="NC_014958.1"/>
</dbReference>
<evidence type="ECO:0000256" key="12">
    <source>
        <dbReference type="ARBA" id="ARBA00032593"/>
    </source>
</evidence>
<dbReference type="InterPro" id="IPR036390">
    <property type="entry name" value="WH_DNA-bd_sf"/>
</dbReference>
<dbReference type="OrthoDB" id="9791355at2"/>
<sequence>MRERLTPPTEDCLKAIYERSEGGKAGTQDLALTLGISGASVTGMLKRLAELKLVEYQPYQGVQLTEAGTQVALEIIRHHRLLETYLHRALGVPLDELHDEADRLEHHISEALEARLFAALGEPTHDPHGDPIPTLAGEVPRVATRALSGVGVGEVVRVGRVAQDDPARLRHLVGAGLVPGAEVRVTFADLLAGVLRVMVAGHEVLLSVEVAQRVWVEDVDATHAGA</sequence>
<dbReference type="AlphaFoldDB" id="E8U8J4"/>
<dbReference type="SMART" id="SM00899">
    <property type="entry name" value="FeoA"/>
    <property type="match status" value="1"/>
</dbReference>
<dbReference type="Pfam" id="PF02742">
    <property type="entry name" value="Fe_dep_repr_C"/>
    <property type="match status" value="1"/>
</dbReference>
<evidence type="ECO:0000313" key="15">
    <source>
        <dbReference type="Proteomes" id="UP000008635"/>
    </source>
</evidence>
<dbReference type="GO" id="GO:0046983">
    <property type="term" value="F:protein dimerization activity"/>
    <property type="evidence" value="ECO:0007669"/>
    <property type="project" value="InterPro"/>
</dbReference>
<evidence type="ECO:0000256" key="4">
    <source>
        <dbReference type="ARBA" id="ARBA00022490"/>
    </source>
</evidence>
<evidence type="ECO:0000256" key="9">
    <source>
        <dbReference type="ARBA" id="ARBA00023159"/>
    </source>
</evidence>
<dbReference type="PROSITE" id="PS50944">
    <property type="entry name" value="HTH_DTXR"/>
    <property type="match status" value="1"/>
</dbReference>
<dbReference type="EMBL" id="CP002454">
    <property type="protein sequence ID" value="ADV67383.1"/>
    <property type="molecule type" value="Genomic_DNA"/>
</dbReference>
<dbReference type="Pfam" id="PF04023">
    <property type="entry name" value="FeoA"/>
    <property type="match status" value="1"/>
</dbReference>
<dbReference type="KEGG" id="dmr:Deima_1734"/>
<dbReference type="SUPFAM" id="SSF46785">
    <property type="entry name" value="Winged helix' DNA-binding domain"/>
    <property type="match status" value="1"/>
</dbReference>
<evidence type="ECO:0000256" key="8">
    <source>
        <dbReference type="ARBA" id="ARBA00023125"/>
    </source>
</evidence>
<keyword evidence="7" id="KW-0805">Transcription regulation</keyword>
<dbReference type="InterPro" id="IPR022689">
    <property type="entry name" value="Iron_dep_repressor"/>
</dbReference>
<comment type="subcellular location">
    <subcellularLocation>
        <location evidence="1">Cytoplasm</location>
    </subcellularLocation>
</comment>
<dbReference type="STRING" id="709986.Deima_1734"/>
<dbReference type="eggNOG" id="COG1321">
    <property type="taxonomic scope" value="Bacteria"/>
</dbReference>
<reference evidence="14 15" key="1">
    <citation type="journal article" date="2011" name="Stand. Genomic Sci.">
        <title>Complete genome sequence of Deinococcus maricopensis type strain (LB-34).</title>
        <authorList>
            <person name="Pukall R."/>
            <person name="Zeytun A."/>
            <person name="Lucas S."/>
            <person name="Lapidus A."/>
            <person name="Hammon N."/>
            <person name="Deshpande S."/>
            <person name="Nolan M."/>
            <person name="Cheng J.F."/>
            <person name="Pitluck S."/>
            <person name="Liolios K."/>
            <person name="Pagani I."/>
            <person name="Mikhailova N."/>
            <person name="Ivanova N."/>
            <person name="Mavromatis K."/>
            <person name="Pati A."/>
            <person name="Tapia R."/>
            <person name="Han C."/>
            <person name="Goodwin L."/>
            <person name="Chen A."/>
            <person name="Palaniappan K."/>
            <person name="Land M."/>
            <person name="Hauser L."/>
            <person name="Chang Y.J."/>
            <person name="Jeffries C.D."/>
            <person name="Brambilla E.M."/>
            <person name="Rohde M."/>
            <person name="Goker M."/>
            <person name="Detter J.C."/>
            <person name="Woyke T."/>
            <person name="Bristow J."/>
            <person name="Eisen J.A."/>
            <person name="Markowitz V."/>
            <person name="Hugenholtz P."/>
            <person name="Kyrpides N.C."/>
            <person name="Klenk H.P."/>
        </authorList>
    </citation>
    <scope>NUCLEOTIDE SEQUENCE [LARGE SCALE GENOMIC DNA]</scope>
    <source>
        <strain evidence="15">DSM 21211 / LMG 22137 / NRRL B-23946 / LB-34</strain>
    </source>
</reference>
<keyword evidence="4" id="KW-0963">Cytoplasm</keyword>
<dbReference type="InterPro" id="IPR008988">
    <property type="entry name" value="Transcriptional_repressor_C"/>
</dbReference>
<dbReference type="PANTHER" id="PTHR33238">
    <property type="entry name" value="IRON (METAL) DEPENDENT REPRESSOR, DTXR FAMILY"/>
    <property type="match status" value="1"/>
</dbReference>
<dbReference type="HOGENOM" id="CLU_069532_0_2_0"/>
<organism evidence="14 15">
    <name type="scientific">Deinococcus maricopensis (strain DSM 21211 / LMG 22137 / NRRL B-23946 / LB-34)</name>
    <dbReference type="NCBI Taxonomy" id="709986"/>
    <lineage>
        <taxon>Bacteria</taxon>
        <taxon>Thermotogati</taxon>
        <taxon>Deinococcota</taxon>
        <taxon>Deinococci</taxon>
        <taxon>Deinococcales</taxon>
        <taxon>Deinococcaceae</taxon>
        <taxon>Deinococcus</taxon>
    </lineage>
</organism>
<dbReference type="SUPFAM" id="SSF47979">
    <property type="entry name" value="Iron-dependent repressor protein, dimerization domain"/>
    <property type="match status" value="1"/>
</dbReference>
<comment type="subunit">
    <text evidence="3">Homodimer.</text>
</comment>
<keyword evidence="8" id="KW-0238">DNA-binding</keyword>
<evidence type="ECO:0000313" key="14">
    <source>
        <dbReference type="EMBL" id="ADV67383.1"/>
    </source>
</evidence>
<evidence type="ECO:0000256" key="11">
    <source>
        <dbReference type="ARBA" id="ARBA00023211"/>
    </source>
</evidence>
<dbReference type="Gene3D" id="2.30.30.90">
    <property type="match status" value="1"/>
</dbReference>
<evidence type="ECO:0000256" key="3">
    <source>
        <dbReference type="ARBA" id="ARBA00011738"/>
    </source>
</evidence>
<name>E8U8J4_DEIML</name>
<evidence type="ECO:0000256" key="5">
    <source>
        <dbReference type="ARBA" id="ARBA00022491"/>
    </source>
</evidence>
<dbReference type="Pfam" id="PF01325">
    <property type="entry name" value="Fe_dep_repress"/>
    <property type="match status" value="1"/>
</dbReference>
<keyword evidence="11" id="KW-0464">Manganese</keyword>
<reference evidence="15" key="2">
    <citation type="submission" date="2011-01" db="EMBL/GenBank/DDBJ databases">
        <title>The complete genome of Deinococcus maricopensis DSM 21211.</title>
        <authorList>
            <consortium name="US DOE Joint Genome Institute (JGI-PGF)"/>
            <person name="Lucas S."/>
            <person name="Copeland A."/>
            <person name="Lapidus A."/>
            <person name="Goodwin L."/>
            <person name="Pitluck S."/>
            <person name="Kyrpides N."/>
            <person name="Mavromatis K."/>
            <person name="Pagani I."/>
            <person name="Ivanova N."/>
            <person name="Ovchinnikova G."/>
            <person name="Zeytun A."/>
            <person name="Detter J.C."/>
            <person name="Han C."/>
            <person name="Land M."/>
            <person name="Hauser L."/>
            <person name="Markowitz V."/>
            <person name="Cheng J.-F."/>
            <person name="Hugenholtz P."/>
            <person name="Woyke T."/>
            <person name="Wu D."/>
            <person name="Pukall R."/>
            <person name="Gehrich-Schroeter G."/>
            <person name="Brambilla E."/>
            <person name="Klenk H.-P."/>
            <person name="Eisen J.A."/>
        </authorList>
    </citation>
    <scope>NUCLEOTIDE SEQUENCE [LARGE SCALE GENOMIC DNA]</scope>
    <source>
        <strain evidence="15">DSM 21211 / LMG 22137 / NRRL B-23946 / LB-34</strain>
    </source>
</reference>
<dbReference type="Proteomes" id="UP000008635">
    <property type="component" value="Chromosome"/>
</dbReference>
<dbReference type="InterPro" id="IPR038157">
    <property type="entry name" value="FeoA_core_dom"/>
</dbReference>
<dbReference type="InterPro" id="IPR001367">
    <property type="entry name" value="Fe_dep_repressor"/>
</dbReference>
<keyword evidence="9" id="KW-0010">Activator</keyword>
<evidence type="ECO:0000256" key="1">
    <source>
        <dbReference type="ARBA" id="ARBA00004496"/>
    </source>
</evidence>
<dbReference type="PANTHER" id="PTHR33238:SF11">
    <property type="entry name" value="TRANSCRIPTIONAL REGULATOR MNTR"/>
    <property type="match status" value="1"/>
</dbReference>
<keyword evidence="5" id="KW-0678">Repressor</keyword>
<keyword evidence="15" id="KW-1185">Reference proteome</keyword>
<dbReference type="InterPro" id="IPR022687">
    <property type="entry name" value="HTH_DTXR"/>
</dbReference>
<evidence type="ECO:0000256" key="6">
    <source>
        <dbReference type="ARBA" id="ARBA00023004"/>
    </source>
</evidence>
<evidence type="ECO:0000256" key="7">
    <source>
        <dbReference type="ARBA" id="ARBA00023015"/>
    </source>
</evidence>
<evidence type="ECO:0000256" key="10">
    <source>
        <dbReference type="ARBA" id="ARBA00023163"/>
    </source>
</evidence>
<evidence type="ECO:0000256" key="2">
    <source>
        <dbReference type="ARBA" id="ARBA00007871"/>
    </source>
</evidence>
<dbReference type="Gene3D" id="1.10.10.10">
    <property type="entry name" value="Winged helix-like DNA-binding domain superfamily/Winged helix DNA-binding domain"/>
    <property type="match status" value="1"/>
</dbReference>
<dbReference type="InterPro" id="IPR007167">
    <property type="entry name" value="Fe-transptr_FeoA-like"/>
</dbReference>
<dbReference type="InterPro" id="IPR050536">
    <property type="entry name" value="DtxR_MntR_Metal-Reg"/>
</dbReference>
<keyword evidence="6" id="KW-0408">Iron</keyword>
<accession>E8U8J4</accession>
<dbReference type="GO" id="GO:0003677">
    <property type="term" value="F:DNA binding"/>
    <property type="evidence" value="ECO:0007669"/>
    <property type="project" value="UniProtKB-KW"/>
</dbReference>
<protein>
    <recommendedName>
        <fullName evidence="12">Manganese transport regulator</fullName>
    </recommendedName>
</protein>
<gene>
    <name evidence="14" type="ordered locus">Deima_1734</name>
</gene>
<dbReference type="InterPro" id="IPR036388">
    <property type="entry name" value="WH-like_DNA-bd_sf"/>
</dbReference>
<feature type="domain" description="HTH dtxR-type" evidence="13">
    <location>
        <begin position="1"/>
        <end position="65"/>
    </location>
</feature>
<dbReference type="GO" id="GO:0005737">
    <property type="term" value="C:cytoplasm"/>
    <property type="evidence" value="ECO:0007669"/>
    <property type="project" value="UniProtKB-SubCell"/>
</dbReference>
<dbReference type="SUPFAM" id="SSF50037">
    <property type="entry name" value="C-terminal domain of transcriptional repressors"/>
    <property type="match status" value="1"/>
</dbReference>
<proteinExistence type="inferred from homology"/>
<comment type="similarity">
    <text evidence="2">Belongs to the DtxR/MntR family.</text>
</comment>
<dbReference type="GO" id="GO:0046914">
    <property type="term" value="F:transition metal ion binding"/>
    <property type="evidence" value="ECO:0007669"/>
    <property type="project" value="InterPro"/>
</dbReference>
<dbReference type="GO" id="GO:0003700">
    <property type="term" value="F:DNA-binding transcription factor activity"/>
    <property type="evidence" value="ECO:0007669"/>
    <property type="project" value="InterPro"/>
</dbReference>
<dbReference type="InterPro" id="IPR036421">
    <property type="entry name" value="Fe_dep_repressor_sf"/>
</dbReference>
<evidence type="ECO:0000259" key="13">
    <source>
        <dbReference type="PROSITE" id="PS50944"/>
    </source>
</evidence>
<dbReference type="SMART" id="SM00529">
    <property type="entry name" value="HTH_DTXR"/>
    <property type="match status" value="1"/>
</dbReference>
<keyword evidence="10" id="KW-0804">Transcription</keyword>